<dbReference type="Gene3D" id="3.40.50.300">
    <property type="entry name" value="P-loop containing nucleotide triphosphate hydrolases"/>
    <property type="match status" value="1"/>
</dbReference>
<dbReference type="AlphaFoldDB" id="A0A4Q2IYB9"/>
<evidence type="ECO:0000313" key="1">
    <source>
        <dbReference type="EMBL" id="RXZ34428.1"/>
    </source>
</evidence>
<proteinExistence type="predicted"/>
<dbReference type="EMBL" id="SDPT01000001">
    <property type="protein sequence ID" value="RXZ34428.1"/>
    <property type="molecule type" value="Genomic_DNA"/>
</dbReference>
<accession>A0A4Q2IYB9</accession>
<protein>
    <submittedName>
        <fullName evidence="1">Uncharacterized protein</fullName>
    </submittedName>
</protein>
<dbReference type="OrthoDB" id="2022508at2"/>
<organism evidence="1 2">
    <name type="scientific">Sphingomonas desiccabilis</name>
    <dbReference type="NCBI Taxonomy" id="429134"/>
    <lineage>
        <taxon>Bacteria</taxon>
        <taxon>Pseudomonadati</taxon>
        <taxon>Pseudomonadota</taxon>
        <taxon>Alphaproteobacteria</taxon>
        <taxon>Sphingomonadales</taxon>
        <taxon>Sphingomonadaceae</taxon>
        <taxon>Sphingomonas</taxon>
    </lineage>
</organism>
<dbReference type="RefSeq" id="WP_129340218.1">
    <property type="nucleotide sequence ID" value="NZ_JACIDD010000001.1"/>
</dbReference>
<dbReference type="Proteomes" id="UP000292347">
    <property type="component" value="Unassembled WGS sequence"/>
</dbReference>
<comment type="caution">
    <text evidence="1">The sequence shown here is derived from an EMBL/GenBank/DDBJ whole genome shotgun (WGS) entry which is preliminary data.</text>
</comment>
<name>A0A4Q2IYB9_9SPHN</name>
<sequence>MAHLQGAVPLKDPDYVERKFEVDLQRELMADRWVLLLGPRQHGKTSALIRLKSALADYGVPTALVDLQAKPVHQTYSAFVTWVSDTVREQLGTTGHPMPDGEDVGALIGTALQPGRSPVVILIDEASNIADATWRNVFYGQLRAISSRRAEASPADSAARLRFVFSGSFRPETLIDAANSPFNVCERIDTDDLASAQVHQLVSDVSGNDDVAIAQRIFEEVGGQPFLVQKLALRIQGQEDSSAALEAEIATLRMGESDHVIDLFRKMLSEPGLSAIGARMVRDGAAPVEAADPDFRYMQVLGLARRQGANLVFRNELYAHVAAASPQLGGTAVAPALAPMFPIAIAAFGKVQDPELREIAWSSHKGAIASYRGGANRLALAGFGGSLEAMLIDMLQRQSEAAIDAAITAKEIKLGGREKRSDPSSWNLVNLIKAAPHFGGSKGFDPPQALRNWRNLIHPSLAKSDYRSDEQFEPEVRAAASLHEILLRDLP</sequence>
<evidence type="ECO:0000313" key="2">
    <source>
        <dbReference type="Proteomes" id="UP000292347"/>
    </source>
</evidence>
<reference evidence="1 2" key="1">
    <citation type="submission" date="2019-01" db="EMBL/GenBank/DDBJ databases">
        <title>Sphingomonas mucosissima sp. nov. and Sphingomonas desiccabilis sp. nov., from biological soil crusts in the Colorado Plateau, USA.</title>
        <authorList>
            <person name="Zhu D."/>
        </authorList>
    </citation>
    <scope>NUCLEOTIDE SEQUENCE [LARGE SCALE GENOMIC DNA]</scope>
    <source>
        <strain evidence="1 2">CP1D</strain>
    </source>
</reference>
<gene>
    <name evidence="1" type="ORF">EO081_01680</name>
</gene>
<dbReference type="SUPFAM" id="SSF52540">
    <property type="entry name" value="P-loop containing nucleoside triphosphate hydrolases"/>
    <property type="match status" value="1"/>
</dbReference>
<dbReference type="Pfam" id="PF14516">
    <property type="entry name" value="AAA_35"/>
    <property type="match status" value="1"/>
</dbReference>
<dbReference type="InterPro" id="IPR027417">
    <property type="entry name" value="P-loop_NTPase"/>
</dbReference>
<keyword evidence="2" id="KW-1185">Reference proteome</keyword>